<dbReference type="InterPro" id="IPR041492">
    <property type="entry name" value="HAD_2"/>
</dbReference>
<dbReference type="Pfam" id="PF13419">
    <property type="entry name" value="HAD_2"/>
    <property type="match status" value="1"/>
</dbReference>
<reference evidence="5 6" key="1">
    <citation type="submission" date="2020-09" db="EMBL/GenBank/DDBJ databases">
        <title>Paenibacillus sp. CAU 1523 isolated from sand of Haeundae Beach.</title>
        <authorList>
            <person name="Kim W."/>
        </authorList>
    </citation>
    <scope>NUCLEOTIDE SEQUENCE [LARGE SCALE GENOMIC DNA]</scope>
    <source>
        <strain evidence="5 6">CAU 1523</strain>
    </source>
</reference>
<evidence type="ECO:0000256" key="3">
    <source>
        <dbReference type="ARBA" id="ARBA00022801"/>
    </source>
</evidence>
<evidence type="ECO:0000313" key="5">
    <source>
        <dbReference type="EMBL" id="MBD8499239.1"/>
    </source>
</evidence>
<dbReference type="SFLD" id="SFLDG01129">
    <property type="entry name" value="C1.5:_HAD__Beta-PGM__Phosphata"/>
    <property type="match status" value="1"/>
</dbReference>
<dbReference type="GO" id="GO:0016787">
    <property type="term" value="F:hydrolase activity"/>
    <property type="evidence" value="ECO:0007669"/>
    <property type="project" value="UniProtKB-KW"/>
</dbReference>
<evidence type="ECO:0000256" key="2">
    <source>
        <dbReference type="ARBA" id="ARBA00022723"/>
    </source>
</evidence>
<dbReference type="RefSeq" id="WP_192025581.1">
    <property type="nucleotide sequence ID" value="NZ_JACYTN010000009.1"/>
</dbReference>
<name>A0ABR9AYL7_9BACL</name>
<dbReference type="PROSITE" id="PS01228">
    <property type="entry name" value="COF_1"/>
    <property type="match status" value="1"/>
</dbReference>
<accession>A0ABR9AYL7</accession>
<dbReference type="PANTHER" id="PTHR46470:SF2">
    <property type="entry name" value="GLYCERALDEHYDE 3-PHOSPHATE PHOSPHATASE"/>
    <property type="match status" value="1"/>
</dbReference>
<dbReference type="Proteomes" id="UP000634529">
    <property type="component" value="Unassembled WGS sequence"/>
</dbReference>
<dbReference type="Gene3D" id="3.40.50.1000">
    <property type="entry name" value="HAD superfamily/HAD-like"/>
    <property type="match status" value="1"/>
</dbReference>
<organism evidence="5 6">
    <name type="scientific">Paenibacillus arenosi</name>
    <dbReference type="NCBI Taxonomy" id="2774142"/>
    <lineage>
        <taxon>Bacteria</taxon>
        <taxon>Bacillati</taxon>
        <taxon>Bacillota</taxon>
        <taxon>Bacilli</taxon>
        <taxon>Bacillales</taxon>
        <taxon>Paenibacillaceae</taxon>
        <taxon>Paenibacillus</taxon>
    </lineage>
</organism>
<comment type="caution">
    <text evidence="5">The sequence shown here is derived from an EMBL/GenBank/DDBJ whole genome shotgun (WGS) entry which is preliminary data.</text>
</comment>
<gene>
    <name evidence="5" type="ORF">IFO66_13150</name>
</gene>
<proteinExistence type="predicted"/>
<dbReference type="InterPro" id="IPR051400">
    <property type="entry name" value="HAD-like_hydrolase"/>
</dbReference>
<keyword evidence="4" id="KW-0460">Magnesium</keyword>
<dbReference type="NCBIfam" id="TIGR01549">
    <property type="entry name" value="HAD-SF-IA-v1"/>
    <property type="match status" value="1"/>
</dbReference>
<keyword evidence="3 5" id="KW-0378">Hydrolase</keyword>
<protein>
    <submittedName>
        <fullName evidence="5">HAD family hydrolase</fullName>
    </submittedName>
</protein>
<dbReference type="PRINTS" id="PR00413">
    <property type="entry name" value="HADHALOGNASE"/>
</dbReference>
<dbReference type="EMBL" id="JACYTN010000009">
    <property type="protein sequence ID" value="MBD8499239.1"/>
    <property type="molecule type" value="Genomic_DNA"/>
</dbReference>
<sequence length="222" mass="26097">MIKAVIFDLDGTLLNRDLSLRLFVEDQYNRYANHLTRIPKTVFVASFIALDKCGYVWKDSVYRQLIEEYQLDELQWETMLEDYIEHFPRFAISFPHTVELLNWLKAQHIKIGMITNGFIRFQTANLDALQIKEYFDEILISEQEGTRKPDKEIFERALHRLNVKANEALYVGDHPINDVQASIDVGMKGIWKKASYYTREVQADDTIEDLIQLKEIVTKYQG</sequence>
<dbReference type="InterPro" id="IPR006439">
    <property type="entry name" value="HAD-SF_hydro_IA"/>
</dbReference>
<keyword evidence="2" id="KW-0479">Metal-binding</keyword>
<evidence type="ECO:0000313" key="6">
    <source>
        <dbReference type="Proteomes" id="UP000634529"/>
    </source>
</evidence>
<dbReference type="NCBIfam" id="TIGR01509">
    <property type="entry name" value="HAD-SF-IA-v3"/>
    <property type="match status" value="1"/>
</dbReference>
<dbReference type="SFLD" id="SFLDS00003">
    <property type="entry name" value="Haloacid_Dehalogenase"/>
    <property type="match status" value="1"/>
</dbReference>
<evidence type="ECO:0000256" key="4">
    <source>
        <dbReference type="ARBA" id="ARBA00022842"/>
    </source>
</evidence>
<keyword evidence="6" id="KW-1185">Reference proteome</keyword>
<comment type="cofactor">
    <cofactor evidence="1">
        <name>Mg(2+)</name>
        <dbReference type="ChEBI" id="CHEBI:18420"/>
    </cofactor>
</comment>
<dbReference type="PANTHER" id="PTHR46470">
    <property type="entry name" value="N-ACYLNEURAMINATE-9-PHOSPHATASE"/>
    <property type="match status" value="1"/>
</dbReference>
<dbReference type="InterPro" id="IPR023214">
    <property type="entry name" value="HAD_sf"/>
</dbReference>
<dbReference type="SUPFAM" id="SSF56784">
    <property type="entry name" value="HAD-like"/>
    <property type="match status" value="1"/>
</dbReference>
<dbReference type="InterPro" id="IPR036412">
    <property type="entry name" value="HAD-like_sf"/>
</dbReference>
<dbReference type="Gene3D" id="1.10.150.520">
    <property type="match status" value="1"/>
</dbReference>
<evidence type="ECO:0000256" key="1">
    <source>
        <dbReference type="ARBA" id="ARBA00001946"/>
    </source>
</evidence>